<keyword evidence="3" id="KW-1185">Reference proteome</keyword>
<dbReference type="Proteomes" id="UP000193719">
    <property type="component" value="Unassembled WGS sequence"/>
</dbReference>
<organism evidence="2 3">
    <name type="scientific">Piromyces finnis</name>
    <dbReference type="NCBI Taxonomy" id="1754191"/>
    <lineage>
        <taxon>Eukaryota</taxon>
        <taxon>Fungi</taxon>
        <taxon>Fungi incertae sedis</taxon>
        <taxon>Chytridiomycota</taxon>
        <taxon>Chytridiomycota incertae sedis</taxon>
        <taxon>Neocallimastigomycetes</taxon>
        <taxon>Neocallimastigales</taxon>
        <taxon>Neocallimastigaceae</taxon>
        <taxon>Piromyces</taxon>
    </lineage>
</organism>
<dbReference type="AlphaFoldDB" id="A0A1Y1UKR2"/>
<reference evidence="2 3" key="1">
    <citation type="submission" date="2016-08" db="EMBL/GenBank/DDBJ databases">
        <title>Genomes of anaerobic fungi encode conserved fungal cellulosomes for biomass hydrolysis.</title>
        <authorList>
            <consortium name="DOE Joint Genome Institute"/>
            <person name="Haitjema C.H."/>
            <person name="Gilmore S.P."/>
            <person name="Henske J.K."/>
            <person name="Solomon K.V."/>
            <person name="De Groot R."/>
            <person name="Kuo A."/>
            <person name="Mondo S.J."/>
            <person name="Salamov A.A."/>
            <person name="Labutti K."/>
            <person name="Zhao Z."/>
            <person name="Chiniquy J."/>
            <person name="Barry K."/>
            <person name="Brewer H.M."/>
            <person name="Purvine S.O."/>
            <person name="Wright A.T."/>
            <person name="Boxma B."/>
            <person name="Van Alen T."/>
            <person name="Hackstein J.H."/>
            <person name="Baker S.E."/>
            <person name="Grigoriev I.V."/>
            <person name="O'Malley M.A."/>
        </authorList>
    </citation>
    <scope>NUCLEOTIDE SEQUENCE [LARGE SCALE GENOMIC DNA]</scope>
    <source>
        <strain evidence="3">finn</strain>
    </source>
</reference>
<reference evidence="2 3" key="2">
    <citation type="submission" date="2016-08" db="EMBL/GenBank/DDBJ databases">
        <title>Pervasive Adenine N6-methylation of Active Genes in Fungi.</title>
        <authorList>
            <consortium name="DOE Joint Genome Institute"/>
            <person name="Mondo S.J."/>
            <person name="Dannebaum R.O."/>
            <person name="Kuo R.C."/>
            <person name="Labutti K."/>
            <person name="Haridas S."/>
            <person name="Kuo A."/>
            <person name="Salamov A."/>
            <person name="Ahrendt S.R."/>
            <person name="Lipzen A."/>
            <person name="Sullivan W."/>
            <person name="Andreopoulos W.B."/>
            <person name="Clum A."/>
            <person name="Lindquist E."/>
            <person name="Daum C."/>
            <person name="Ramamoorthy G.K."/>
            <person name="Gryganskyi A."/>
            <person name="Culley D."/>
            <person name="Magnuson J.K."/>
            <person name="James T.Y."/>
            <person name="O'Malley M.A."/>
            <person name="Stajich J.E."/>
            <person name="Spatafora J.W."/>
            <person name="Visel A."/>
            <person name="Grigoriev I.V."/>
        </authorList>
    </citation>
    <scope>NUCLEOTIDE SEQUENCE [LARGE SCALE GENOMIC DNA]</scope>
    <source>
        <strain evidence="3">finn</strain>
    </source>
</reference>
<gene>
    <name evidence="2" type="ORF">BCR36DRAFT_588376</name>
</gene>
<keyword evidence="1" id="KW-0472">Membrane</keyword>
<dbReference type="EMBL" id="MCFH01000132">
    <property type="protein sequence ID" value="ORX38094.1"/>
    <property type="molecule type" value="Genomic_DNA"/>
</dbReference>
<keyword evidence="1" id="KW-1133">Transmembrane helix</keyword>
<name>A0A1Y1UKR2_9FUNG</name>
<feature type="transmembrane region" description="Helical" evidence="1">
    <location>
        <begin position="24"/>
        <end position="46"/>
    </location>
</feature>
<sequence length="75" mass="8672">MEILQVTLLTLVPMKKLIQINVMINVKLVLLNILVNVVMIANVYLINVIKNHCVYNDDESPIVHCCDVYSDKWFL</sequence>
<accession>A0A1Y1UKR2</accession>
<evidence type="ECO:0000313" key="2">
    <source>
        <dbReference type="EMBL" id="ORX38094.1"/>
    </source>
</evidence>
<evidence type="ECO:0000256" key="1">
    <source>
        <dbReference type="SAM" id="Phobius"/>
    </source>
</evidence>
<evidence type="ECO:0000313" key="3">
    <source>
        <dbReference type="Proteomes" id="UP000193719"/>
    </source>
</evidence>
<comment type="caution">
    <text evidence="2">The sequence shown here is derived from an EMBL/GenBank/DDBJ whole genome shotgun (WGS) entry which is preliminary data.</text>
</comment>
<proteinExistence type="predicted"/>
<keyword evidence="1" id="KW-0812">Transmembrane</keyword>
<feature type="non-terminal residue" evidence="2">
    <location>
        <position position="75"/>
    </location>
</feature>
<protein>
    <submittedName>
        <fullName evidence="2">Uncharacterized protein</fullName>
    </submittedName>
</protein>